<protein>
    <submittedName>
        <fullName evidence="16">RXFP2 protein</fullName>
    </submittedName>
</protein>
<dbReference type="InterPro" id="IPR003591">
    <property type="entry name" value="Leu-rich_rpt_typical-subtyp"/>
</dbReference>
<comment type="caution">
    <text evidence="13">Lacks conserved residue(s) required for the propagation of feature annotation.</text>
</comment>
<dbReference type="Proteomes" id="UP000886611">
    <property type="component" value="Unassembled WGS sequence"/>
</dbReference>
<feature type="domain" description="G-protein coupled receptors family 1 profile" evidence="15">
    <location>
        <begin position="297"/>
        <end position="574"/>
    </location>
</feature>
<dbReference type="GO" id="GO:0007189">
    <property type="term" value="P:adenylate cyclase-activating G protein-coupled receptor signaling pathway"/>
    <property type="evidence" value="ECO:0007669"/>
    <property type="project" value="TreeGrafter"/>
</dbReference>
<evidence type="ECO:0000313" key="16">
    <source>
        <dbReference type="EMBL" id="KAG2463979.1"/>
    </source>
</evidence>
<keyword evidence="11" id="KW-0325">Glycoprotein</keyword>
<dbReference type="InterPro" id="IPR002131">
    <property type="entry name" value="Gphrmn_rcpt_fam"/>
</dbReference>
<keyword evidence="2" id="KW-1003">Cell membrane</keyword>
<dbReference type="Pfam" id="PF13855">
    <property type="entry name" value="LRR_8"/>
    <property type="match status" value="1"/>
</dbReference>
<accession>A0A8X8BR47</accession>
<keyword evidence="17" id="KW-1185">Reference proteome</keyword>
<evidence type="ECO:0000256" key="10">
    <source>
        <dbReference type="ARBA" id="ARBA00023170"/>
    </source>
</evidence>
<feature type="non-terminal residue" evidence="16">
    <location>
        <position position="615"/>
    </location>
</feature>
<evidence type="ECO:0000256" key="8">
    <source>
        <dbReference type="ARBA" id="ARBA00023136"/>
    </source>
</evidence>
<dbReference type="GO" id="GO:0005886">
    <property type="term" value="C:plasma membrane"/>
    <property type="evidence" value="ECO:0007669"/>
    <property type="project" value="UniProtKB-SubCell"/>
</dbReference>
<dbReference type="EMBL" id="JAATIS010003638">
    <property type="protein sequence ID" value="KAG2463979.1"/>
    <property type="molecule type" value="Genomic_DNA"/>
</dbReference>
<name>A0A8X8BR47_POLSE</name>
<feature type="transmembrane region" description="Helical" evidence="14">
    <location>
        <begin position="458"/>
        <end position="479"/>
    </location>
</feature>
<feature type="transmembrane region" description="Helical" evidence="14">
    <location>
        <begin position="500"/>
        <end position="521"/>
    </location>
</feature>
<dbReference type="SUPFAM" id="SSF81321">
    <property type="entry name" value="Family A G protein-coupled receptor-like"/>
    <property type="match status" value="1"/>
</dbReference>
<dbReference type="PRINTS" id="PR00237">
    <property type="entry name" value="GPCRRHODOPSN"/>
</dbReference>
<keyword evidence="8 14" id="KW-0472">Membrane</keyword>
<keyword evidence="10" id="KW-0675">Receptor</keyword>
<dbReference type="InterPro" id="IPR023415">
    <property type="entry name" value="LDLR_class-A_CS"/>
</dbReference>
<dbReference type="Gene3D" id="4.10.400.10">
    <property type="entry name" value="Low-density Lipoprotein Receptor"/>
    <property type="match status" value="1"/>
</dbReference>
<evidence type="ECO:0000259" key="15">
    <source>
        <dbReference type="PROSITE" id="PS50262"/>
    </source>
</evidence>
<dbReference type="CDD" id="cd00112">
    <property type="entry name" value="LDLa"/>
    <property type="match status" value="1"/>
</dbReference>
<dbReference type="InterPro" id="IPR032675">
    <property type="entry name" value="LRR_dom_sf"/>
</dbReference>
<dbReference type="AlphaFoldDB" id="A0A8X8BR47"/>
<dbReference type="SUPFAM" id="SSF52058">
    <property type="entry name" value="L domain-like"/>
    <property type="match status" value="1"/>
</dbReference>
<feature type="transmembrane region" description="Helical" evidence="14">
    <location>
        <begin position="362"/>
        <end position="383"/>
    </location>
</feature>
<dbReference type="Gene3D" id="3.80.10.10">
    <property type="entry name" value="Ribonuclease Inhibitor"/>
    <property type="match status" value="1"/>
</dbReference>
<evidence type="ECO:0000256" key="11">
    <source>
        <dbReference type="ARBA" id="ARBA00023180"/>
    </source>
</evidence>
<sequence length="615" mass="69566">MSQCFFVESTAIQFHPDADACPLGFFPCGNLTICLLQLFHCNGNVDCDNGADEENCVDDNGWPQLFNSFMKTKTEEPKECSSATNPSVCSAVLDVYPEQCTCESRKILCIQKDLEAVPAVSSNVTVLDLQGNRIQTLPAGLFIRYKNLVNLMLQNNGIVNISNQAFSGLENLKKLDMEGNQIQYLRSKDFQECTIMTVLNISHNPLAHINDTQFDGLINLHSLSMEGIEIPNIHNRMFRKMENLSHIYFKKFEYCGFSPNVRSCKPNTDGISSFENLLANIILRVFVWVVACITCFGNVFVICLRSCVVSENRHHTMSIMALCCADCLMGIYLFFIGTYDIRYCGEYNRHAQEWMESMQCQLIGSLAMLSTEVSVMLLTYMTVEKYLCIVFPFSPHRAGKKQTLFILITIWVLGFIIAVVPFFYKDSFGNYYGRNGVCFPLNSDQTEKLGASIYSTSIFLGLNLVAFVAIVFSYTTMFYSIRKTGAKTGERSVYQREVAIAKRFFFIVFTDALCWIPIFLLKLLSLLRVEFPGCPLHFLPSFPLLSLSRLLGTITSWVVIFILPINSALNPILYTITTAAFQEKLKHCLKAKWQQSTLRDSRHSMAMVSTHTTAE</sequence>
<dbReference type="PROSITE" id="PS50068">
    <property type="entry name" value="LDLRA_2"/>
    <property type="match status" value="1"/>
</dbReference>
<dbReference type="PROSITE" id="PS01209">
    <property type="entry name" value="LDLRA_1"/>
    <property type="match status" value="1"/>
</dbReference>
<keyword evidence="12" id="KW-0807">Transducer</keyword>
<dbReference type="SUPFAM" id="SSF57424">
    <property type="entry name" value="LDL receptor-like module"/>
    <property type="match status" value="1"/>
</dbReference>
<dbReference type="InterPro" id="IPR036055">
    <property type="entry name" value="LDL_receptor-like_sf"/>
</dbReference>
<feature type="non-terminal residue" evidence="16">
    <location>
        <position position="1"/>
    </location>
</feature>
<dbReference type="FunFam" id="4.10.400.10:FF:000014">
    <property type="entry name" value="Relaxin family peptide receptor 1"/>
    <property type="match status" value="1"/>
</dbReference>
<feature type="disulfide bond" evidence="13">
    <location>
        <begin position="41"/>
        <end position="56"/>
    </location>
</feature>
<dbReference type="FunFam" id="1.20.1070.10:FF:000023">
    <property type="entry name" value="Relaxin family peptide receptor 1"/>
    <property type="match status" value="1"/>
</dbReference>
<dbReference type="InterPro" id="IPR017452">
    <property type="entry name" value="GPCR_Rhodpsn_7TM"/>
</dbReference>
<keyword evidence="3" id="KW-0433">Leucine-rich repeat</keyword>
<dbReference type="GO" id="GO:0009755">
    <property type="term" value="P:hormone-mediated signaling pathway"/>
    <property type="evidence" value="ECO:0007669"/>
    <property type="project" value="TreeGrafter"/>
</dbReference>
<feature type="transmembrane region" description="Helical" evidence="14">
    <location>
        <begin position="541"/>
        <end position="563"/>
    </location>
</feature>
<keyword evidence="6 14" id="KW-1133">Transmembrane helix</keyword>
<evidence type="ECO:0000256" key="12">
    <source>
        <dbReference type="ARBA" id="ARBA00023224"/>
    </source>
</evidence>
<dbReference type="GO" id="GO:0016500">
    <property type="term" value="F:protein-hormone receptor activity"/>
    <property type="evidence" value="ECO:0007669"/>
    <property type="project" value="InterPro"/>
</dbReference>
<dbReference type="PRINTS" id="PR00373">
    <property type="entry name" value="GLYCHORMONER"/>
</dbReference>
<dbReference type="InterPro" id="IPR000276">
    <property type="entry name" value="GPCR_Rhodpsn"/>
</dbReference>
<proteinExistence type="predicted"/>
<evidence type="ECO:0000256" key="14">
    <source>
        <dbReference type="SAM" id="Phobius"/>
    </source>
</evidence>
<evidence type="ECO:0000256" key="4">
    <source>
        <dbReference type="ARBA" id="ARBA00022692"/>
    </source>
</evidence>
<evidence type="ECO:0000313" key="17">
    <source>
        <dbReference type="Proteomes" id="UP000886611"/>
    </source>
</evidence>
<dbReference type="SMART" id="SM00192">
    <property type="entry name" value="LDLa"/>
    <property type="match status" value="1"/>
</dbReference>
<comment type="subcellular location">
    <subcellularLocation>
        <location evidence="1">Cell membrane</location>
        <topology evidence="1">Multi-pass membrane protein</topology>
    </subcellularLocation>
</comment>
<dbReference type="PROSITE" id="PS50262">
    <property type="entry name" value="G_PROTEIN_RECEP_F1_2"/>
    <property type="match status" value="1"/>
</dbReference>
<feature type="transmembrane region" description="Helical" evidence="14">
    <location>
        <begin position="316"/>
        <end position="339"/>
    </location>
</feature>
<evidence type="ECO:0000256" key="3">
    <source>
        <dbReference type="ARBA" id="ARBA00022614"/>
    </source>
</evidence>
<keyword evidence="9 13" id="KW-1015">Disulfide bond</keyword>
<evidence type="ECO:0000256" key="2">
    <source>
        <dbReference type="ARBA" id="ARBA00022475"/>
    </source>
</evidence>
<feature type="transmembrane region" description="Helical" evidence="14">
    <location>
        <begin position="404"/>
        <end position="424"/>
    </location>
</feature>
<dbReference type="PANTHER" id="PTHR24372">
    <property type="entry name" value="GLYCOPROTEIN HORMONE RECEPTOR"/>
    <property type="match status" value="1"/>
</dbReference>
<evidence type="ECO:0000256" key="1">
    <source>
        <dbReference type="ARBA" id="ARBA00004651"/>
    </source>
</evidence>
<reference evidence="16 17" key="1">
    <citation type="journal article" date="2021" name="Cell">
        <title>Tracing the genetic footprints of vertebrate landing in non-teleost ray-finned fishes.</title>
        <authorList>
            <person name="Bi X."/>
            <person name="Wang K."/>
            <person name="Yang L."/>
            <person name="Pan H."/>
            <person name="Jiang H."/>
            <person name="Wei Q."/>
            <person name="Fang M."/>
            <person name="Yu H."/>
            <person name="Zhu C."/>
            <person name="Cai Y."/>
            <person name="He Y."/>
            <person name="Gan X."/>
            <person name="Zeng H."/>
            <person name="Yu D."/>
            <person name="Zhu Y."/>
            <person name="Jiang H."/>
            <person name="Qiu Q."/>
            <person name="Yang H."/>
            <person name="Zhang Y.E."/>
            <person name="Wang W."/>
            <person name="Zhu M."/>
            <person name="He S."/>
            <person name="Zhang G."/>
        </authorList>
    </citation>
    <scope>NUCLEOTIDE SEQUENCE [LARGE SCALE GENOMIC DNA]</scope>
    <source>
        <strain evidence="16">Bchr_013</strain>
    </source>
</reference>
<dbReference type="InterPro" id="IPR001611">
    <property type="entry name" value="Leu-rich_rpt"/>
</dbReference>
<keyword evidence="4 14" id="KW-0812">Transmembrane</keyword>
<evidence type="ECO:0000256" key="7">
    <source>
        <dbReference type="ARBA" id="ARBA00023040"/>
    </source>
</evidence>
<evidence type="ECO:0000256" key="13">
    <source>
        <dbReference type="PROSITE-ProRule" id="PRU00124"/>
    </source>
</evidence>
<dbReference type="Pfam" id="PF00001">
    <property type="entry name" value="7tm_1"/>
    <property type="match status" value="1"/>
</dbReference>
<gene>
    <name evidence="16" type="primary">Rxfp2_1</name>
    <name evidence="16" type="ORF">GTO96_0003017</name>
</gene>
<dbReference type="Gene3D" id="1.20.1070.10">
    <property type="entry name" value="Rhodopsin 7-helix transmembrane proteins"/>
    <property type="match status" value="1"/>
</dbReference>
<dbReference type="FunFam" id="3.80.10.10:FF:000434">
    <property type="entry name" value="Relaxin family peptide receptor 1"/>
    <property type="match status" value="1"/>
</dbReference>
<dbReference type="GO" id="GO:0008528">
    <property type="term" value="F:G protein-coupled peptide receptor activity"/>
    <property type="evidence" value="ECO:0007669"/>
    <property type="project" value="TreeGrafter"/>
</dbReference>
<feature type="transmembrane region" description="Helical" evidence="14">
    <location>
        <begin position="281"/>
        <end position="304"/>
    </location>
</feature>
<dbReference type="SMART" id="SM00369">
    <property type="entry name" value="LRR_TYP"/>
    <property type="match status" value="4"/>
</dbReference>
<evidence type="ECO:0000256" key="6">
    <source>
        <dbReference type="ARBA" id="ARBA00022989"/>
    </source>
</evidence>
<dbReference type="PANTHER" id="PTHR24372:SF70">
    <property type="entry name" value="G-PROTEIN COUPLED RECEPTORS FAMILY 1 PROFILE DOMAIN-CONTAINING PROTEIN"/>
    <property type="match status" value="1"/>
</dbReference>
<keyword evidence="5" id="KW-0677">Repeat</keyword>
<evidence type="ECO:0000256" key="5">
    <source>
        <dbReference type="ARBA" id="ARBA00022737"/>
    </source>
</evidence>
<dbReference type="Pfam" id="PF00057">
    <property type="entry name" value="Ldl_recept_a"/>
    <property type="match status" value="1"/>
</dbReference>
<evidence type="ECO:0000256" key="9">
    <source>
        <dbReference type="ARBA" id="ARBA00023157"/>
    </source>
</evidence>
<keyword evidence="7" id="KW-0297">G-protein coupled receptor</keyword>
<organism evidence="16 17">
    <name type="scientific">Polypterus senegalus</name>
    <name type="common">Senegal bichir</name>
    <dbReference type="NCBI Taxonomy" id="55291"/>
    <lineage>
        <taxon>Eukaryota</taxon>
        <taxon>Metazoa</taxon>
        <taxon>Chordata</taxon>
        <taxon>Craniata</taxon>
        <taxon>Vertebrata</taxon>
        <taxon>Euteleostomi</taxon>
        <taxon>Actinopterygii</taxon>
        <taxon>Polypteriformes</taxon>
        <taxon>Polypteridae</taxon>
        <taxon>Polypterus</taxon>
    </lineage>
</organism>
<dbReference type="InterPro" id="IPR002172">
    <property type="entry name" value="LDrepeatLR_classA_rpt"/>
</dbReference>
<comment type="caution">
    <text evidence="16">The sequence shown here is derived from an EMBL/GenBank/DDBJ whole genome shotgun (WGS) entry which is preliminary data.</text>
</comment>